<proteinExistence type="predicted"/>
<gene>
    <name evidence="1" type="ORF">HPBE_LOCUS22787</name>
</gene>
<accession>A0A3P8CV64</accession>
<dbReference type="Proteomes" id="UP000050761">
    <property type="component" value="Unassembled WGS sequence"/>
</dbReference>
<sequence length="367" mass="40944">MLLKLELFVNDQWKEGNYTIHNLYQIDSLKSVRQQASMSSPTYRKVSLIAKLKESGKVDEMELYMLVPVVEDDKVVKMRRIVVDSKLSLVAAMKANTVVDCPRFIARSKDGSEDAPRNDEFVPVEPPMSVIGYSPSLETSSSPGKKDDVPHRLEPTTAPAFTLSPNQVAASDRDILRGLSLEDQQLLFSQMPWERVVALAVRLKAIRDSDSEDLLIQCNLRLGELGIPTLPDGWSTSDKVPTLPGRCSSNFTPFMSFDMAEAPLVAKTITDVKKIFEEIATLKNTLGIPVGDVRSCLRFGALYAKPSTSEERLLPEAWARGIHYAFSIPSTEREDDNQSYHDFVLRTVVWSVEVTFSAELGGITMVR</sequence>
<organism evidence="2 3">
    <name type="scientific">Heligmosomoides polygyrus</name>
    <name type="common">Parasitic roundworm</name>
    <dbReference type="NCBI Taxonomy" id="6339"/>
    <lineage>
        <taxon>Eukaryota</taxon>
        <taxon>Metazoa</taxon>
        <taxon>Ecdysozoa</taxon>
        <taxon>Nematoda</taxon>
        <taxon>Chromadorea</taxon>
        <taxon>Rhabditida</taxon>
        <taxon>Rhabditina</taxon>
        <taxon>Rhabditomorpha</taxon>
        <taxon>Strongyloidea</taxon>
        <taxon>Heligmosomidae</taxon>
        <taxon>Heligmosomoides</taxon>
    </lineage>
</organism>
<dbReference type="AlphaFoldDB" id="A0A183GJD9"/>
<reference evidence="1 2" key="1">
    <citation type="submission" date="2018-11" db="EMBL/GenBank/DDBJ databases">
        <authorList>
            <consortium name="Pathogen Informatics"/>
        </authorList>
    </citation>
    <scope>NUCLEOTIDE SEQUENCE [LARGE SCALE GENOMIC DNA]</scope>
</reference>
<reference evidence="3" key="2">
    <citation type="submission" date="2019-09" db="UniProtKB">
        <authorList>
            <consortium name="WormBaseParasite"/>
        </authorList>
    </citation>
    <scope>IDENTIFICATION</scope>
</reference>
<keyword evidence="2" id="KW-1185">Reference proteome</keyword>
<evidence type="ECO:0000313" key="1">
    <source>
        <dbReference type="EMBL" id="VDP34740.1"/>
    </source>
</evidence>
<accession>A0A183GJD9</accession>
<dbReference type="WBParaSite" id="HPBE_0002278801-mRNA-1">
    <property type="protein sequence ID" value="HPBE_0002278801-mRNA-1"/>
    <property type="gene ID" value="HPBE_0002278801"/>
</dbReference>
<dbReference type="EMBL" id="UZAH01034365">
    <property type="protein sequence ID" value="VDP34740.1"/>
    <property type="molecule type" value="Genomic_DNA"/>
</dbReference>
<evidence type="ECO:0000313" key="3">
    <source>
        <dbReference type="WBParaSite" id="HPBE_0002278801-mRNA-1"/>
    </source>
</evidence>
<evidence type="ECO:0000313" key="2">
    <source>
        <dbReference type="Proteomes" id="UP000050761"/>
    </source>
</evidence>
<protein>
    <submittedName>
        <fullName evidence="3">HORMA domain-containing protein</fullName>
    </submittedName>
</protein>
<name>A0A183GJD9_HELPZ</name>